<proteinExistence type="predicted"/>
<keyword evidence="1" id="KW-0418">Kinase</keyword>
<evidence type="ECO:0000313" key="2">
    <source>
        <dbReference type="Proteomes" id="UP000018936"/>
    </source>
</evidence>
<dbReference type="AlphaFoldDB" id="V8N5G8"/>
<keyword evidence="1" id="KW-0808">Transferase</keyword>
<accession>V8N5G8</accession>
<dbReference type="OrthoDB" id="6219513at2759"/>
<gene>
    <name evidence="1" type="primary">V-ERBB</name>
    <name evidence="1" type="ORF">L345_17486</name>
</gene>
<comment type="caution">
    <text evidence="1">The sequence shown here is derived from an EMBL/GenBank/DDBJ whole genome shotgun (WGS) entry which is preliminary data.</text>
</comment>
<evidence type="ECO:0000313" key="1">
    <source>
        <dbReference type="EMBL" id="ETE56802.1"/>
    </source>
</evidence>
<sequence>MIDAESRPKFRELIAEFSKMARDPQRYLVIQGDERMHLPSPTDSKFYRSLMEEEDMEDIVDADEYLIPHQGFFSSPSNSRTPLLSSLSATSNNSAVTCIDRNGDHPVREDSFVQRYSSDPTGVFLDDSLDDGFLPAPGNYTDSIEHMHSSVITLIKGRA</sequence>
<dbReference type="Proteomes" id="UP000018936">
    <property type="component" value="Unassembled WGS sequence"/>
</dbReference>
<organism evidence="1 2">
    <name type="scientific">Ophiophagus hannah</name>
    <name type="common">King cobra</name>
    <name type="synonym">Naja hannah</name>
    <dbReference type="NCBI Taxonomy" id="8665"/>
    <lineage>
        <taxon>Eukaryota</taxon>
        <taxon>Metazoa</taxon>
        <taxon>Chordata</taxon>
        <taxon>Craniata</taxon>
        <taxon>Vertebrata</taxon>
        <taxon>Euteleostomi</taxon>
        <taxon>Lepidosauria</taxon>
        <taxon>Squamata</taxon>
        <taxon>Bifurcata</taxon>
        <taxon>Unidentata</taxon>
        <taxon>Episquamata</taxon>
        <taxon>Toxicofera</taxon>
        <taxon>Serpentes</taxon>
        <taxon>Colubroidea</taxon>
        <taxon>Elapidae</taxon>
        <taxon>Elapinae</taxon>
        <taxon>Ophiophagus</taxon>
    </lineage>
</organism>
<reference evidence="1 2" key="1">
    <citation type="journal article" date="2013" name="Proc. Natl. Acad. Sci. U.S.A.">
        <title>The king cobra genome reveals dynamic gene evolution and adaptation in the snake venom system.</title>
        <authorList>
            <person name="Vonk F.J."/>
            <person name="Casewell N.R."/>
            <person name="Henkel C.V."/>
            <person name="Heimberg A.M."/>
            <person name="Jansen H.J."/>
            <person name="McCleary R.J."/>
            <person name="Kerkkamp H.M."/>
            <person name="Vos R.A."/>
            <person name="Guerreiro I."/>
            <person name="Calvete J.J."/>
            <person name="Wuster W."/>
            <person name="Woods A.E."/>
            <person name="Logan J.M."/>
            <person name="Harrison R.A."/>
            <person name="Castoe T.A."/>
            <person name="de Koning A.P."/>
            <person name="Pollock D.D."/>
            <person name="Yandell M."/>
            <person name="Calderon D."/>
            <person name="Renjifo C."/>
            <person name="Currier R.B."/>
            <person name="Salgado D."/>
            <person name="Pla D."/>
            <person name="Sanz L."/>
            <person name="Hyder A.S."/>
            <person name="Ribeiro J.M."/>
            <person name="Arntzen J.W."/>
            <person name="van den Thillart G.E."/>
            <person name="Boetzer M."/>
            <person name="Pirovano W."/>
            <person name="Dirks R.P."/>
            <person name="Spaink H.P."/>
            <person name="Duboule D."/>
            <person name="McGlinn E."/>
            <person name="Kini R.M."/>
            <person name="Richardson M.K."/>
        </authorList>
    </citation>
    <scope>NUCLEOTIDE SEQUENCE</scope>
    <source>
        <tissue evidence="1">Blood</tissue>
    </source>
</reference>
<keyword evidence="2" id="KW-1185">Reference proteome</keyword>
<dbReference type="EMBL" id="AZIM01012322">
    <property type="protein sequence ID" value="ETE56802.1"/>
    <property type="molecule type" value="Genomic_DNA"/>
</dbReference>
<name>V8N5G8_OPHHA</name>
<feature type="non-terminal residue" evidence="1">
    <location>
        <position position="159"/>
    </location>
</feature>
<protein>
    <submittedName>
        <fullName evidence="1">Tyrosine-protein kinase transforming protein erbB</fullName>
    </submittedName>
</protein>
<dbReference type="GO" id="GO:0016301">
    <property type="term" value="F:kinase activity"/>
    <property type="evidence" value="ECO:0007669"/>
    <property type="project" value="UniProtKB-KW"/>
</dbReference>